<evidence type="ECO:0000256" key="1">
    <source>
        <dbReference type="ARBA" id="ARBA00022692"/>
    </source>
</evidence>
<name>A0A5J6MN70_9PROT</name>
<feature type="transmembrane region" description="Helical" evidence="4">
    <location>
        <begin position="168"/>
        <end position="186"/>
    </location>
</feature>
<evidence type="ECO:0000256" key="4">
    <source>
        <dbReference type="SAM" id="Phobius"/>
    </source>
</evidence>
<dbReference type="InterPro" id="IPR036259">
    <property type="entry name" value="MFS_trans_sf"/>
</dbReference>
<feature type="transmembrane region" description="Helical" evidence="4">
    <location>
        <begin position="221"/>
        <end position="240"/>
    </location>
</feature>
<keyword evidence="1 4" id="KW-0812">Transmembrane</keyword>
<feature type="transmembrane region" description="Helical" evidence="4">
    <location>
        <begin position="312"/>
        <end position="331"/>
    </location>
</feature>
<feature type="transmembrane region" description="Helical" evidence="4">
    <location>
        <begin position="142"/>
        <end position="162"/>
    </location>
</feature>
<keyword evidence="2 4" id="KW-1133">Transmembrane helix</keyword>
<dbReference type="Gene3D" id="1.20.1250.20">
    <property type="entry name" value="MFS general substrate transporter like domains"/>
    <property type="match status" value="2"/>
</dbReference>
<dbReference type="Proteomes" id="UP000326202">
    <property type="component" value="Chromosome"/>
</dbReference>
<dbReference type="SUPFAM" id="SSF103473">
    <property type="entry name" value="MFS general substrate transporter"/>
    <property type="match status" value="1"/>
</dbReference>
<dbReference type="EMBL" id="CP042906">
    <property type="protein sequence ID" value="QEX18651.1"/>
    <property type="molecule type" value="Genomic_DNA"/>
</dbReference>
<evidence type="ECO:0000313" key="6">
    <source>
        <dbReference type="Proteomes" id="UP000326202"/>
    </source>
</evidence>
<evidence type="ECO:0000256" key="2">
    <source>
        <dbReference type="ARBA" id="ARBA00022989"/>
    </source>
</evidence>
<dbReference type="InterPro" id="IPR011701">
    <property type="entry name" value="MFS"/>
</dbReference>
<organism evidence="5 6">
    <name type="scientific">Hypericibacter terrae</name>
    <dbReference type="NCBI Taxonomy" id="2602015"/>
    <lineage>
        <taxon>Bacteria</taxon>
        <taxon>Pseudomonadati</taxon>
        <taxon>Pseudomonadota</taxon>
        <taxon>Alphaproteobacteria</taxon>
        <taxon>Rhodospirillales</taxon>
        <taxon>Dongiaceae</taxon>
        <taxon>Hypericibacter</taxon>
    </lineage>
</organism>
<feature type="transmembrane region" description="Helical" evidence="4">
    <location>
        <begin position="109"/>
        <end position="130"/>
    </location>
</feature>
<feature type="transmembrane region" description="Helical" evidence="4">
    <location>
        <begin position="252"/>
        <end position="272"/>
    </location>
</feature>
<dbReference type="PANTHER" id="PTHR23526">
    <property type="entry name" value="INTEGRAL MEMBRANE TRANSPORT PROTEIN-RELATED"/>
    <property type="match status" value="1"/>
</dbReference>
<accession>A0A5J6MN70</accession>
<feature type="transmembrane region" description="Helical" evidence="4">
    <location>
        <begin position="54"/>
        <end position="74"/>
    </location>
</feature>
<dbReference type="PANTHER" id="PTHR23526:SF2">
    <property type="entry name" value="MAJOR FACILITATOR SUPERFAMILY (MFS) PROFILE DOMAIN-CONTAINING PROTEIN"/>
    <property type="match status" value="1"/>
</dbReference>
<feature type="transmembrane region" description="Helical" evidence="4">
    <location>
        <begin position="374"/>
        <end position="391"/>
    </location>
</feature>
<keyword evidence="6" id="KW-1185">Reference proteome</keyword>
<dbReference type="GO" id="GO:0022857">
    <property type="term" value="F:transmembrane transporter activity"/>
    <property type="evidence" value="ECO:0007669"/>
    <property type="project" value="InterPro"/>
</dbReference>
<proteinExistence type="predicted"/>
<feature type="transmembrane region" description="Helical" evidence="4">
    <location>
        <begin position="352"/>
        <end position="368"/>
    </location>
</feature>
<dbReference type="InterPro" id="IPR052528">
    <property type="entry name" value="Sugar_transport-like"/>
</dbReference>
<evidence type="ECO:0000313" key="5">
    <source>
        <dbReference type="EMBL" id="QEX18651.1"/>
    </source>
</evidence>
<reference evidence="5 6" key="1">
    <citation type="submission" date="2019-08" db="EMBL/GenBank/DDBJ databases">
        <title>Hyperibacter terrae gen. nov., sp. nov. and Hyperibacter viscosus sp. nov., two new members in the family Rhodospirillaceae isolated from the rhizosphere of Hypericum perforatum.</title>
        <authorList>
            <person name="Noviana Z."/>
        </authorList>
    </citation>
    <scope>NUCLEOTIDE SEQUENCE [LARGE SCALE GENOMIC DNA]</scope>
    <source>
        <strain evidence="5 6">R5913</strain>
    </source>
</reference>
<keyword evidence="3 4" id="KW-0472">Membrane</keyword>
<feature type="transmembrane region" description="Helical" evidence="4">
    <location>
        <begin position="284"/>
        <end position="306"/>
    </location>
</feature>
<feature type="transmembrane region" description="Helical" evidence="4">
    <location>
        <begin position="20"/>
        <end position="42"/>
    </location>
</feature>
<sequence>MAAPLPAWIRALGKPGAATFALMFAIDSLARASLTTVIPLVALRTLGNARDVSLLYTVTGWSAVAVSFLIPWIVRRYRPRRLYSMGAAILVIVPLLLATHTLWGLALGMALRAFAAACLLNGLNLYYMAYIRKQDFVRSEPLRAFFAAACWTLGPGVGIILYDHIGPWATYLLSSGSAVLLLIYFWRMRAEYGPALPLNAKLSTNPIANIRRYVSQPRLRLAWILSFGREAWWSTFYIYAPVYLVAVGRSDTAVAVIMSGCTAMLFTSPIMGWIGRRLGARRHLILAFLAGATTTMGVAIFFHFPWWSTLCLALSAMAAVALDSVVSIPFLRAVKTRERPEMTMVFSMYRDLAGLIPPMLFSLLLTFFELPSVFISVSLFMIYCAWLARWVPRGM</sequence>
<dbReference type="KEGG" id="htq:FRZ44_39590"/>
<feature type="transmembrane region" description="Helical" evidence="4">
    <location>
        <begin position="81"/>
        <end position="103"/>
    </location>
</feature>
<dbReference type="RefSeq" id="WP_191908203.1">
    <property type="nucleotide sequence ID" value="NZ_CP042906.1"/>
</dbReference>
<dbReference type="AlphaFoldDB" id="A0A5J6MN70"/>
<gene>
    <name evidence="5" type="ORF">FRZ44_39590</name>
</gene>
<protein>
    <submittedName>
        <fullName evidence="5">MFS transporter</fullName>
    </submittedName>
</protein>
<evidence type="ECO:0000256" key="3">
    <source>
        <dbReference type="ARBA" id="ARBA00023136"/>
    </source>
</evidence>
<dbReference type="Pfam" id="PF07690">
    <property type="entry name" value="MFS_1"/>
    <property type="match status" value="1"/>
</dbReference>